<dbReference type="GO" id="GO:0008654">
    <property type="term" value="P:phospholipid biosynthetic process"/>
    <property type="evidence" value="ECO:0007669"/>
    <property type="project" value="InterPro"/>
</dbReference>
<comment type="caution">
    <text evidence="2">The sequence shown here is derived from an EMBL/GenBank/DDBJ whole genome shotgun (WGS) entry which is preliminary data.</text>
</comment>
<feature type="transmembrane region" description="Helical" evidence="1">
    <location>
        <begin position="227"/>
        <end position="250"/>
    </location>
</feature>
<organism evidence="2 3">
    <name type="scientific">Marine Group III euryarchaeote</name>
    <dbReference type="NCBI Taxonomy" id="2173149"/>
    <lineage>
        <taxon>Archaea</taxon>
        <taxon>Methanobacteriati</taxon>
        <taxon>Thermoplasmatota</taxon>
        <taxon>Thermoplasmata</taxon>
        <taxon>Candidatus Thermoprofundales</taxon>
    </lineage>
</organism>
<dbReference type="GO" id="GO:0016780">
    <property type="term" value="F:phosphotransferase activity, for other substituted phosphate groups"/>
    <property type="evidence" value="ECO:0007669"/>
    <property type="project" value="InterPro"/>
</dbReference>
<feature type="transmembrane region" description="Helical" evidence="1">
    <location>
        <begin position="175"/>
        <end position="195"/>
    </location>
</feature>
<dbReference type="InterPro" id="IPR043130">
    <property type="entry name" value="CDP-OH_PTrfase_TM_dom"/>
</dbReference>
<gene>
    <name evidence="2" type="ORF">EYQ16_02420</name>
</gene>
<dbReference type="InterPro" id="IPR000462">
    <property type="entry name" value="CDP-OH_P_trans"/>
</dbReference>
<protein>
    <recommendedName>
        <fullName evidence="4">CDP-diacylglycerol--serine O-phosphatidyltransferase</fullName>
    </recommendedName>
</protein>
<dbReference type="Proteomes" id="UP000589516">
    <property type="component" value="Unassembled WGS sequence"/>
</dbReference>
<dbReference type="AlphaFoldDB" id="A0A7C7ZER9"/>
<feature type="transmembrane region" description="Helical" evidence="1">
    <location>
        <begin position="117"/>
        <end position="135"/>
    </location>
</feature>
<dbReference type="Pfam" id="PF01066">
    <property type="entry name" value="CDP-OH_P_transf"/>
    <property type="match status" value="1"/>
</dbReference>
<dbReference type="Gene3D" id="1.20.120.1760">
    <property type="match status" value="1"/>
</dbReference>
<feature type="transmembrane region" description="Helical" evidence="1">
    <location>
        <begin position="147"/>
        <end position="169"/>
    </location>
</feature>
<feature type="transmembrane region" description="Helical" evidence="1">
    <location>
        <begin position="12"/>
        <end position="35"/>
    </location>
</feature>
<evidence type="ECO:0000256" key="1">
    <source>
        <dbReference type="SAM" id="Phobius"/>
    </source>
</evidence>
<keyword evidence="1" id="KW-1133">Transmembrane helix</keyword>
<proteinExistence type="predicted"/>
<accession>A0A7C7ZER9</accession>
<dbReference type="EMBL" id="DUAV01000021">
    <property type="protein sequence ID" value="HIG63357.1"/>
    <property type="molecule type" value="Genomic_DNA"/>
</dbReference>
<sequence length="258" mass="28336">MMLRRLFRPLFKISYGDLATLANAACGMLAITYFLDGTRDAILVGMLLLIVGAFFDSIDGMLVRRYGTSHRFGPLLDSLADVISFCIAPTLLVYTLYYNIERGPALSLSGGVDLPNLLALAGALLVGLLGVLRLARFTHDREEQLRHFSGMPTPAMLVLVLVVCLRWSSLSDDTATWPPALLGLAGFTMVTTLPFLKARGRVRLPVFGAVLLLQFAILAAWRDHAAWEMLWTAAALLDAGYILGSPLWVLRNDPGWRD</sequence>
<feature type="transmembrane region" description="Helical" evidence="1">
    <location>
        <begin position="202"/>
        <end position="221"/>
    </location>
</feature>
<feature type="transmembrane region" description="Helical" evidence="1">
    <location>
        <begin position="41"/>
        <end position="63"/>
    </location>
</feature>
<reference evidence="3" key="1">
    <citation type="journal article" date="2019" name="bioRxiv">
        <title>Genome diversification in globally distributed novel marine Proteobacteria is linked to environmental adaptation.</title>
        <authorList>
            <person name="Zhou Z."/>
            <person name="Tran P.Q."/>
            <person name="Kieft K."/>
            <person name="Anantharaman K."/>
        </authorList>
    </citation>
    <scope>NUCLEOTIDE SEQUENCE [LARGE SCALE GENOMIC DNA]</scope>
</reference>
<name>A0A7C7ZER9_9ARCH</name>
<dbReference type="GO" id="GO:0016020">
    <property type="term" value="C:membrane"/>
    <property type="evidence" value="ECO:0007669"/>
    <property type="project" value="InterPro"/>
</dbReference>
<feature type="transmembrane region" description="Helical" evidence="1">
    <location>
        <begin position="75"/>
        <end position="97"/>
    </location>
</feature>
<keyword evidence="1" id="KW-0812">Transmembrane</keyword>
<keyword evidence="1" id="KW-0472">Membrane</keyword>
<evidence type="ECO:0000313" key="2">
    <source>
        <dbReference type="EMBL" id="HIG63357.1"/>
    </source>
</evidence>
<evidence type="ECO:0000313" key="3">
    <source>
        <dbReference type="Proteomes" id="UP000589516"/>
    </source>
</evidence>
<evidence type="ECO:0008006" key="4">
    <source>
        <dbReference type="Google" id="ProtNLM"/>
    </source>
</evidence>